<sequence length="257" mass="29636">MIKVPKEHFNIIKKKMKEGPTFVFSVLDSTVKGTVHADSTNYKSLFIQTDSGLSYVAGQLTDELFLKNLVRVFEASVNQGKRFTLFSTTPAWSCAIENLLNMKVRKIQRYAFSFDLMTYKNRKRNVISEYDITIINQNLIEHCLEFDKKYYDEYWDSIDNFLENGIGFCVKDKEKVISEGVSIFKSKNYAEIDIITDSNYRGKGLASIVAEQFIDYCLSENIQPRWDCDVDNSASINLASKLGFINPEKYDVYTIKI</sequence>
<dbReference type="PANTHER" id="PTHR31143">
    <property type="match status" value="1"/>
</dbReference>
<protein>
    <submittedName>
        <fullName evidence="2">GNAT family N-acetyltransferase</fullName>
        <ecNumber evidence="2">2.3.1.-</ecNumber>
    </submittedName>
</protein>
<name>A0AAX3X1V9_9BACI</name>
<dbReference type="GO" id="GO:0016747">
    <property type="term" value="F:acyltransferase activity, transferring groups other than amino-acyl groups"/>
    <property type="evidence" value="ECO:0007669"/>
    <property type="project" value="InterPro"/>
</dbReference>
<evidence type="ECO:0000313" key="3">
    <source>
        <dbReference type="Proteomes" id="UP001178322"/>
    </source>
</evidence>
<evidence type="ECO:0000313" key="2">
    <source>
        <dbReference type="EMBL" id="WHY53896.1"/>
    </source>
</evidence>
<dbReference type="SUPFAM" id="SSF55729">
    <property type="entry name" value="Acyl-CoA N-acyltransferases (Nat)"/>
    <property type="match status" value="1"/>
</dbReference>
<keyword evidence="2" id="KW-0012">Acyltransferase</keyword>
<dbReference type="Gene3D" id="3.40.630.30">
    <property type="match status" value="1"/>
</dbReference>
<dbReference type="PANTHER" id="PTHR31143:SF2">
    <property type="entry name" value="FR47-LIKE DOMAIN-CONTAINING PROTEIN-RELATED"/>
    <property type="match status" value="1"/>
</dbReference>
<feature type="domain" description="N-acetyltransferase" evidence="1">
    <location>
        <begin position="130"/>
        <end position="257"/>
    </location>
</feature>
<dbReference type="Proteomes" id="UP001178322">
    <property type="component" value="Chromosome"/>
</dbReference>
<gene>
    <name evidence="2" type="ORF">QNH24_11860</name>
</gene>
<dbReference type="PROSITE" id="PS51186">
    <property type="entry name" value="GNAT"/>
    <property type="match status" value="1"/>
</dbReference>
<dbReference type="EMBL" id="CP126101">
    <property type="protein sequence ID" value="WHY53896.1"/>
    <property type="molecule type" value="Genomic_DNA"/>
</dbReference>
<evidence type="ECO:0000259" key="1">
    <source>
        <dbReference type="PROSITE" id="PS51186"/>
    </source>
</evidence>
<keyword evidence="2" id="KW-0808">Transferase</keyword>
<dbReference type="InterPro" id="IPR042573">
    <property type="entry name" value="GNAT_acetyltra_N"/>
</dbReference>
<accession>A0AAX3X1V9</accession>
<dbReference type="RefSeq" id="WP_283872399.1">
    <property type="nucleotide sequence ID" value="NZ_CP126101.1"/>
</dbReference>
<proteinExistence type="predicted"/>
<dbReference type="InterPro" id="IPR000182">
    <property type="entry name" value="GNAT_dom"/>
</dbReference>
<dbReference type="EC" id="2.3.1.-" evidence="2"/>
<dbReference type="InterPro" id="IPR027365">
    <property type="entry name" value="GNAT_acetyltra_YdfB-like"/>
</dbReference>
<dbReference type="AlphaFoldDB" id="A0AAX3X1V9"/>
<dbReference type="Gene3D" id="3.40.630.110">
    <property type="entry name" value="GNAT acetyltransferase-like"/>
    <property type="match status" value="1"/>
</dbReference>
<dbReference type="Pfam" id="PF12746">
    <property type="entry name" value="GNAT_acetyltran"/>
    <property type="match status" value="1"/>
</dbReference>
<reference evidence="2" key="1">
    <citation type="submission" date="2023-05" db="EMBL/GenBank/DDBJ databases">
        <title>Comparative genomics of Bacillaceae isolates and their secondary metabolite potential.</title>
        <authorList>
            <person name="Song L."/>
            <person name="Nielsen L.J."/>
            <person name="Mohite O."/>
            <person name="Xu X."/>
            <person name="Weber T."/>
            <person name="Kovacs A.T."/>
        </authorList>
    </citation>
    <scope>NUCLEOTIDE SEQUENCE</scope>
    <source>
        <strain evidence="2">LY1</strain>
    </source>
</reference>
<organism evidence="2 3">
    <name type="scientific">Lysinibacillus pakistanensis</name>
    <dbReference type="NCBI Taxonomy" id="759811"/>
    <lineage>
        <taxon>Bacteria</taxon>
        <taxon>Bacillati</taxon>
        <taxon>Bacillota</taxon>
        <taxon>Bacilli</taxon>
        <taxon>Bacillales</taxon>
        <taxon>Bacillaceae</taxon>
        <taxon>Lysinibacillus</taxon>
    </lineage>
</organism>
<dbReference type="InterPro" id="IPR016181">
    <property type="entry name" value="Acyl_CoA_acyltransferase"/>
</dbReference>